<dbReference type="Proteomes" id="UP000198781">
    <property type="component" value="Unassembled WGS sequence"/>
</dbReference>
<dbReference type="EMBL" id="FMZC01000003">
    <property type="protein sequence ID" value="SDC72215.1"/>
    <property type="molecule type" value="Genomic_DNA"/>
</dbReference>
<dbReference type="InterPro" id="IPR038732">
    <property type="entry name" value="HpyO/CreE_NAD-binding"/>
</dbReference>
<dbReference type="AlphaFoldDB" id="A0A1G6NYF7"/>
<name>A0A1G6NYF7_9BURK</name>
<dbReference type="SUPFAM" id="SSF51905">
    <property type="entry name" value="FAD/NAD(P)-binding domain"/>
    <property type="match status" value="1"/>
</dbReference>
<sequence>MARIAIIGGGCSGTLVTQALSRAAHHAGISEVLLFDEAGGFGPGLPYGQDTNDGEFILNMASSLLSVNVGQPDGFDRWLECAGNAPAGGQGTQGTYVRRSLMGAYLQHIARQAEDALAARGVKLVRIAQAVTDIERGASGFQVATAHHAWPVDQVVLAMGHLKKRSPFPGVAHYHANPYHDLGAIKAALPRNARIGILGTKLTAIDMALLLGRLGVERIHMYSHSGQLPLVRGAVPAVPPVRPRPRYAGDTLSGFLRWFRQSGPYAPEYPGLMTIRDPLARIGREIAAAQSVRDWQWQLDATKDDIDRCWTALRPDQKRRFFRKYQGLWMSYRHPMPLDNARKVQALLESGRLTVHSGYRATQLAVGRPGFCVAMAGGTLELDGILDATGVAGNLARIDSPLLENLIDRGLIRQHEFGGIAVDAQNLQVAGQPGLFAIGALTQGALFYVSAIERLALHAQCVAGQLGRMPAGPPAAKRLDALEWDRLAV</sequence>
<feature type="domain" description="FAD-dependent urate hydroxylase HpyO/Asp monooxygenase CreE-like FAD/NAD(P)-binding" evidence="1">
    <location>
        <begin position="5"/>
        <end position="161"/>
    </location>
</feature>
<dbReference type="Gene3D" id="3.50.50.60">
    <property type="entry name" value="FAD/NAD(P)-binding domain"/>
    <property type="match status" value="1"/>
</dbReference>
<evidence type="ECO:0000259" key="1">
    <source>
        <dbReference type="Pfam" id="PF13454"/>
    </source>
</evidence>
<dbReference type="STRING" id="187868.SAMN05192589_10374"/>
<reference evidence="2 3" key="1">
    <citation type="submission" date="2016-10" db="EMBL/GenBank/DDBJ databases">
        <authorList>
            <person name="de Groot N.N."/>
        </authorList>
    </citation>
    <scope>NUCLEOTIDE SEQUENCE [LARGE SCALE GENOMIC DNA]</scope>
    <source>
        <strain evidence="2 3">DSM 16619</strain>
    </source>
</reference>
<dbReference type="InterPro" id="IPR036188">
    <property type="entry name" value="FAD/NAD-bd_sf"/>
</dbReference>
<gene>
    <name evidence="2" type="ORF">SAMN05192589_10374</name>
</gene>
<protein>
    <submittedName>
        <fullName evidence="2">Uncharacterized NAD(P)/FAD-binding protein YdhS</fullName>
    </submittedName>
</protein>
<evidence type="ECO:0000313" key="2">
    <source>
        <dbReference type="EMBL" id="SDC72215.1"/>
    </source>
</evidence>
<accession>A0A1G6NYF7</accession>
<organism evidence="2 3">
    <name type="scientific">Paracidovorax valerianellae</name>
    <dbReference type="NCBI Taxonomy" id="187868"/>
    <lineage>
        <taxon>Bacteria</taxon>
        <taxon>Pseudomonadati</taxon>
        <taxon>Pseudomonadota</taxon>
        <taxon>Betaproteobacteria</taxon>
        <taxon>Burkholderiales</taxon>
        <taxon>Comamonadaceae</taxon>
        <taxon>Paracidovorax</taxon>
    </lineage>
</organism>
<dbReference type="RefSeq" id="WP_092741214.1">
    <property type="nucleotide sequence ID" value="NZ_FMZC01000003.1"/>
</dbReference>
<dbReference type="InterPro" id="IPR052189">
    <property type="entry name" value="L-asp_N-monooxygenase_NS-form"/>
</dbReference>
<keyword evidence="3" id="KW-1185">Reference proteome</keyword>
<evidence type="ECO:0000313" key="3">
    <source>
        <dbReference type="Proteomes" id="UP000198781"/>
    </source>
</evidence>
<dbReference type="PANTHER" id="PTHR40254">
    <property type="entry name" value="BLR0577 PROTEIN"/>
    <property type="match status" value="1"/>
</dbReference>
<proteinExistence type="predicted"/>
<dbReference type="OrthoDB" id="101972at2"/>
<dbReference type="Pfam" id="PF13454">
    <property type="entry name" value="NAD_binding_9"/>
    <property type="match status" value="1"/>
</dbReference>
<dbReference type="PANTHER" id="PTHR40254:SF1">
    <property type="entry name" value="BLR0577 PROTEIN"/>
    <property type="match status" value="1"/>
</dbReference>